<evidence type="ECO:0000256" key="3">
    <source>
        <dbReference type="ARBA" id="ARBA00022490"/>
    </source>
</evidence>
<feature type="domain" description="CheW-like" evidence="5">
    <location>
        <begin position="4"/>
        <end position="144"/>
    </location>
</feature>
<evidence type="ECO:0000256" key="2">
    <source>
        <dbReference type="ARBA" id="ARBA00021483"/>
    </source>
</evidence>
<comment type="subcellular location">
    <subcellularLocation>
        <location evidence="1">Cytoplasm</location>
    </subcellularLocation>
</comment>
<dbReference type="AlphaFoldDB" id="A0A1M6LAA9"/>
<organism evidence="6 7">
    <name type="scientific">Caminicella sporogenes DSM 14501</name>
    <dbReference type="NCBI Taxonomy" id="1121266"/>
    <lineage>
        <taxon>Bacteria</taxon>
        <taxon>Bacillati</taxon>
        <taxon>Bacillota</taxon>
        <taxon>Clostridia</taxon>
        <taxon>Peptostreptococcales</taxon>
        <taxon>Caminicellaceae</taxon>
        <taxon>Caminicella</taxon>
    </lineage>
</organism>
<keyword evidence="4" id="KW-0145">Chemotaxis</keyword>
<dbReference type="GO" id="GO:0007165">
    <property type="term" value="P:signal transduction"/>
    <property type="evidence" value="ECO:0007669"/>
    <property type="project" value="InterPro"/>
</dbReference>
<keyword evidence="7" id="KW-1185">Reference proteome</keyword>
<evidence type="ECO:0000313" key="6">
    <source>
        <dbReference type="EMBL" id="SHJ68138.1"/>
    </source>
</evidence>
<protein>
    <recommendedName>
        <fullName evidence="2">Chemotaxis protein CheW</fullName>
    </recommendedName>
</protein>
<dbReference type="GO" id="GO:0005829">
    <property type="term" value="C:cytosol"/>
    <property type="evidence" value="ECO:0007669"/>
    <property type="project" value="TreeGrafter"/>
</dbReference>
<sequence>MSSNLEYVLFKLDNEYYGIDIQNVETIEKIMSITRVPYTQDYIKGVINLRGNVVPVIDLRKRFKLEEKEYTENSRIIIVKIEDITVGMIVDSSSEVIQISNENIDEAPVLKNNSEESFVKHIAKNDEQIIMIIDLCKILGINEDVNE</sequence>
<dbReference type="STRING" id="1121266.SAMN02745883_00134"/>
<evidence type="ECO:0000256" key="1">
    <source>
        <dbReference type="ARBA" id="ARBA00004496"/>
    </source>
</evidence>
<evidence type="ECO:0000256" key="4">
    <source>
        <dbReference type="ARBA" id="ARBA00022500"/>
    </source>
</evidence>
<dbReference type="InterPro" id="IPR002545">
    <property type="entry name" value="CheW-lke_dom"/>
</dbReference>
<dbReference type="PANTHER" id="PTHR22617:SF23">
    <property type="entry name" value="CHEMOTAXIS PROTEIN CHEW"/>
    <property type="match status" value="1"/>
</dbReference>
<dbReference type="Pfam" id="PF01584">
    <property type="entry name" value="CheW"/>
    <property type="match status" value="1"/>
</dbReference>
<reference evidence="6 7" key="1">
    <citation type="submission" date="2016-11" db="EMBL/GenBank/DDBJ databases">
        <authorList>
            <person name="Jaros S."/>
            <person name="Januszkiewicz K."/>
            <person name="Wedrychowicz H."/>
        </authorList>
    </citation>
    <scope>NUCLEOTIDE SEQUENCE [LARGE SCALE GENOMIC DNA]</scope>
    <source>
        <strain evidence="6 7">DSM 14501</strain>
    </source>
</reference>
<evidence type="ECO:0000313" key="7">
    <source>
        <dbReference type="Proteomes" id="UP000184082"/>
    </source>
</evidence>
<evidence type="ECO:0000259" key="5">
    <source>
        <dbReference type="PROSITE" id="PS50851"/>
    </source>
</evidence>
<dbReference type="EMBL" id="FRAJ01000003">
    <property type="protein sequence ID" value="SHJ68138.1"/>
    <property type="molecule type" value="Genomic_DNA"/>
</dbReference>
<dbReference type="Gene3D" id="2.30.30.40">
    <property type="entry name" value="SH3 Domains"/>
    <property type="match status" value="1"/>
</dbReference>
<dbReference type="InterPro" id="IPR036061">
    <property type="entry name" value="CheW-like_dom_sf"/>
</dbReference>
<accession>A0A1M6LAA9</accession>
<gene>
    <name evidence="6" type="ORF">SAMN02745883_00134</name>
</gene>
<dbReference type="InterPro" id="IPR039315">
    <property type="entry name" value="CheW"/>
</dbReference>
<dbReference type="GO" id="GO:0006935">
    <property type="term" value="P:chemotaxis"/>
    <property type="evidence" value="ECO:0007669"/>
    <property type="project" value="UniProtKB-KW"/>
</dbReference>
<dbReference type="PANTHER" id="PTHR22617">
    <property type="entry name" value="CHEMOTAXIS SENSOR HISTIDINE KINASE-RELATED"/>
    <property type="match status" value="1"/>
</dbReference>
<proteinExistence type="predicted"/>
<dbReference type="Gene3D" id="2.40.50.180">
    <property type="entry name" value="CheA-289, Domain 4"/>
    <property type="match status" value="1"/>
</dbReference>
<keyword evidence="3" id="KW-0963">Cytoplasm</keyword>
<name>A0A1M6LAA9_9FIRM</name>
<dbReference type="SUPFAM" id="SSF50341">
    <property type="entry name" value="CheW-like"/>
    <property type="match status" value="1"/>
</dbReference>
<dbReference type="FunFam" id="2.40.50.180:FF:000002">
    <property type="entry name" value="Chemotaxis protein CheW"/>
    <property type="match status" value="1"/>
</dbReference>
<dbReference type="Proteomes" id="UP000184082">
    <property type="component" value="Unassembled WGS sequence"/>
</dbReference>
<dbReference type="PROSITE" id="PS50851">
    <property type="entry name" value="CHEW"/>
    <property type="match status" value="1"/>
</dbReference>
<dbReference type="RefSeq" id="WP_072965456.1">
    <property type="nucleotide sequence ID" value="NZ_FRAJ01000003.1"/>
</dbReference>
<dbReference type="SMART" id="SM00260">
    <property type="entry name" value="CheW"/>
    <property type="match status" value="1"/>
</dbReference>